<dbReference type="OrthoDB" id="5691075at2"/>
<feature type="region of interest" description="Disordered" evidence="1">
    <location>
        <begin position="71"/>
        <end position="90"/>
    </location>
</feature>
<organism evidence="4 5">
    <name type="scientific">Rodentibacter heidelbergensis</name>
    <dbReference type="NCBI Taxonomy" id="1908258"/>
    <lineage>
        <taxon>Bacteria</taxon>
        <taxon>Pseudomonadati</taxon>
        <taxon>Pseudomonadota</taxon>
        <taxon>Gammaproteobacteria</taxon>
        <taxon>Pasteurellales</taxon>
        <taxon>Pasteurellaceae</taxon>
        <taxon>Rodentibacter</taxon>
    </lineage>
</organism>
<sequence length="123" mass="12479">MNKTFKVIWNHATQSWVAVSELSKVKGKTKSTSLSKAIAIAALVASPVYAANVIQGDGATALAQGVALGDNAKATGGDNTKDPTKNENTESSIAVGVGAEATNKNDIAIGNKAGFGFNDKGSN</sequence>
<dbReference type="STRING" id="1908258.BKK48_07585"/>
<reference evidence="4 5" key="1">
    <citation type="submission" date="2016-10" db="EMBL/GenBank/DDBJ databases">
        <title>Rodentibacter gen. nov. and new species.</title>
        <authorList>
            <person name="Christensen H."/>
        </authorList>
    </citation>
    <scope>NUCLEOTIDE SEQUENCE [LARGE SCALE GENOMIC DNA]</scope>
    <source>
        <strain evidence="4 5">Ac69</strain>
    </source>
</reference>
<comment type="caution">
    <text evidence="4">The sequence shown here is derived from an EMBL/GenBank/DDBJ whole genome shotgun (WGS) entry which is preliminary data.</text>
</comment>
<dbReference type="Pfam" id="PF05658">
    <property type="entry name" value="YadA_head"/>
    <property type="match status" value="2"/>
</dbReference>
<dbReference type="InterPro" id="IPR011049">
    <property type="entry name" value="Serralysin-like_metalloprot_C"/>
</dbReference>
<feature type="compositionally biased region" description="Basic and acidic residues" evidence="1">
    <location>
        <begin position="79"/>
        <end position="88"/>
    </location>
</feature>
<evidence type="ECO:0000313" key="5">
    <source>
        <dbReference type="Proteomes" id="UP000189437"/>
    </source>
</evidence>
<feature type="domain" description="Trimeric autotransporter adhesin YadA-like head" evidence="2">
    <location>
        <begin position="91"/>
        <end position="113"/>
    </location>
</feature>
<gene>
    <name evidence="4" type="ORF">BKK48_07585</name>
</gene>
<dbReference type="InterPro" id="IPR008640">
    <property type="entry name" value="Adhesin_Head_dom"/>
</dbReference>
<dbReference type="GO" id="GO:0019867">
    <property type="term" value="C:outer membrane"/>
    <property type="evidence" value="ECO:0007669"/>
    <property type="project" value="InterPro"/>
</dbReference>
<evidence type="ECO:0000259" key="3">
    <source>
        <dbReference type="Pfam" id="PF13018"/>
    </source>
</evidence>
<evidence type="ECO:0000256" key="1">
    <source>
        <dbReference type="SAM" id="MobiDB-lite"/>
    </source>
</evidence>
<feature type="domain" description="Trimeric autotransporter adhesin YadA-like head" evidence="2">
    <location>
        <begin position="65"/>
        <end position="76"/>
    </location>
</feature>
<protein>
    <recommendedName>
        <fullName evidence="6">ESPR domain-containing protein</fullName>
    </recommendedName>
</protein>
<dbReference type="Pfam" id="PF13018">
    <property type="entry name" value="ESPR"/>
    <property type="match status" value="1"/>
</dbReference>
<accession>A0A1V3I7V5</accession>
<keyword evidence="5" id="KW-1185">Reference proteome</keyword>
<dbReference type="SUPFAM" id="SSF101967">
    <property type="entry name" value="Adhesin YadA, collagen-binding domain"/>
    <property type="match status" value="1"/>
</dbReference>
<feature type="domain" description="ESPR" evidence="3">
    <location>
        <begin position="1"/>
        <end position="48"/>
    </location>
</feature>
<evidence type="ECO:0000313" key="4">
    <source>
        <dbReference type="EMBL" id="OOF36062.1"/>
    </source>
</evidence>
<name>A0A1V3I7V5_9PAST</name>
<evidence type="ECO:0000259" key="2">
    <source>
        <dbReference type="Pfam" id="PF05658"/>
    </source>
</evidence>
<dbReference type="InterPro" id="IPR024973">
    <property type="entry name" value="ESPR"/>
</dbReference>
<dbReference type="AlphaFoldDB" id="A0A1V3I7V5"/>
<dbReference type="EMBL" id="MLHH01000016">
    <property type="protein sequence ID" value="OOF36062.1"/>
    <property type="molecule type" value="Genomic_DNA"/>
</dbReference>
<evidence type="ECO:0008006" key="6">
    <source>
        <dbReference type="Google" id="ProtNLM"/>
    </source>
</evidence>
<proteinExistence type="predicted"/>
<dbReference type="Proteomes" id="UP000189437">
    <property type="component" value="Unassembled WGS sequence"/>
</dbReference>
<dbReference type="RefSeq" id="WP_077427529.1">
    <property type="nucleotide sequence ID" value="NZ_MLHH01000016.1"/>
</dbReference>